<dbReference type="Proteomes" id="UP001143486">
    <property type="component" value="Unassembled WGS sequence"/>
</dbReference>
<dbReference type="Gene3D" id="3.40.50.11140">
    <property type="match status" value="1"/>
</dbReference>
<dbReference type="GO" id="GO:0006355">
    <property type="term" value="P:regulation of DNA-templated transcription"/>
    <property type="evidence" value="ECO:0007669"/>
    <property type="project" value="UniProtKB-UniRule"/>
</dbReference>
<dbReference type="PROSITE" id="PS51194">
    <property type="entry name" value="HELICASE_CTER"/>
    <property type="match status" value="1"/>
</dbReference>
<dbReference type="InterPro" id="IPR005118">
    <property type="entry name" value="TRCF_C"/>
</dbReference>
<dbReference type="InterPro" id="IPR003711">
    <property type="entry name" value="CarD-like/TRCF_RID"/>
</dbReference>
<feature type="domain" description="Helicase ATP-binding" evidence="10">
    <location>
        <begin position="626"/>
        <end position="787"/>
    </location>
</feature>
<dbReference type="Gene3D" id="3.40.50.300">
    <property type="entry name" value="P-loop containing nucleotide triphosphate hydrolases"/>
    <property type="match status" value="2"/>
</dbReference>
<dbReference type="InterPro" id="IPR004576">
    <property type="entry name" value="Mfd"/>
</dbReference>
<dbReference type="GO" id="GO:0016787">
    <property type="term" value="F:hydrolase activity"/>
    <property type="evidence" value="ECO:0007669"/>
    <property type="project" value="UniProtKB-KW"/>
</dbReference>
<dbReference type="Pfam" id="PF00271">
    <property type="entry name" value="Helicase_C"/>
    <property type="match status" value="1"/>
</dbReference>
<evidence type="ECO:0000256" key="3">
    <source>
        <dbReference type="ARBA" id="ARBA00022763"/>
    </source>
</evidence>
<reference evidence="12" key="2">
    <citation type="submission" date="2023-01" db="EMBL/GenBank/DDBJ databases">
        <authorList>
            <person name="Sun Q."/>
            <person name="Evtushenko L."/>
        </authorList>
    </citation>
    <scope>NUCLEOTIDE SEQUENCE</scope>
    <source>
        <strain evidence="12">VKM B-1513</strain>
    </source>
</reference>
<gene>
    <name evidence="9 12" type="primary">mfd</name>
    <name evidence="12" type="ORF">GCM10017621_17220</name>
</gene>
<dbReference type="SMART" id="SM00490">
    <property type="entry name" value="HELICc"/>
    <property type="match status" value="1"/>
</dbReference>
<comment type="similarity">
    <text evidence="9">In the N-terminal section; belongs to the UvrB family.</text>
</comment>
<evidence type="ECO:0000256" key="7">
    <source>
        <dbReference type="ARBA" id="ARBA00023125"/>
    </source>
</evidence>
<dbReference type="SUPFAM" id="SSF141259">
    <property type="entry name" value="CarD-like"/>
    <property type="match status" value="1"/>
</dbReference>
<dbReference type="Pfam" id="PF00270">
    <property type="entry name" value="DEAD"/>
    <property type="match status" value="1"/>
</dbReference>
<evidence type="ECO:0000259" key="10">
    <source>
        <dbReference type="PROSITE" id="PS51192"/>
    </source>
</evidence>
<dbReference type="PANTHER" id="PTHR47964">
    <property type="entry name" value="ATP-DEPENDENT DNA HELICASE HOMOLOG RECG, CHLOROPLASTIC"/>
    <property type="match status" value="1"/>
</dbReference>
<keyword evidence="6 9" id="KW-0067">ATP-binding</keyword>
<keyword evidence="7 9" id="KW-0238">DNA-binding</keyword>
<evidence type="ECO:0000313" key="13">
    <source>
        <dbReference type="Proteomes" id="UP001143486"/>
    </source>
</evidence>
<proteinExistence type="inferred from homology"/>
<dbReference type="GO" id="GO:0000716">
    <property type="term" value="P:transcription-coupled nucleotide-excision repair, DNA damage recognition"/>
    <property type="evidence" value="ECO:0007669"/>
    <property type="project" value="UniProtKB-UniRule"/>
</dbReference>
<keyword evidence="5" id="KW-0347">Helicase</keyword>
<feature type="domain" description="Helicase C-terminal" evidence="11">
    <location>
        <begin position="808"/>
        <end position="955"/>
    </location>
</feature>
<dbReference type="InterPro" id="IPR036101">
    <property type="entry name" value="CarD-like/TRCF_RID_sf"/>
</dbReference>
<evidence type="ECO:0000256" key="4">
    <source>
        <dbReference type="ARBA" id="ARBA00022801"/>
    </source>
</evidence>
<dbReference type="GO" id="GO:0005524">
    <property type="term" value="F:ATP binding"/>
    <property type="evidence" value="ECO:0007669"/>
    <property type="project" value="UniProtKB-UniRule"/>
</dbReference>
<dbReference type="Gene3D" id="3.30.2060.10">
    <property type="entry name" value="Penicillin-binding protein 1b domain"/>
    <property type="match status" value="1"/>
</dbReference>
<dbReference type="InterPro" id="IPR014001">
    <property type="entry name" value="Helicase_ATP-bd"/>
</dbReference>
<dbReference type="HAMAP" id="MF_00969">
    <property type="entry name" value="TRCF"/>
    <property type="match status" value="1"/>
</dbReference>
<dbReference type="Pfam" id="PF17757">
    <property type="entry name" value="UvrB_inter"/>
    <property type="match status" value="1"/>
</dbReference>
<evidence type="ECO:0000256" key="5">
    <source>
        <dbReference type="ARBA" id="ARBA00022806"/>
    </source>
</evidence>
<dbReference type="InterPro" id="IPR047112">
    <property type="entry name" value="RecG/Mfd"/>
</dbReference>
<dbReference type="EC" id="3.6.4.-" evidence="9"/>
<evidence type="ECO:0000256" key="6">
    <source>
        <dbReference type="ARBA" id="ARBA00022840"/>
    </source>
</evidence>
<comment type="function">
    <text evidence="9">Couples transcription and DNA repair by recognizing RNA polymerase (RNAP) stalled at DNA lesions. Mediates ATP-dependent release of RNAP and its truncated transcript from the DNA, and recruitment of nucleotide excision repair machinery to the damaged site.</text>
</comment>
<evidence type="ECO:0000256" key="1">
    <source>
        <dbReference type="ARBA" id="ARBA00022490"/>
    </source>
</evidence>
<evidence type="ECO:0000256" key="9">
    <source>
        <dbReference type="HAMAP-Rule" id="MF_00969"/>
    </source>
</evidence>
<dbReference type="SUPFAM" id="SSF143517">
    <property type="entry name" value="TRCF domain-like"/>
    <property type="match status" value="1"/>
</dbReference>
<dbReference type="SMART" id="SM00982">
    <property type="entry name" value="TRCF"/>
    <property type="match status" value="1"/>
</dbReference>
<dbReference type="GO" id="GO:0003684">
    <property type="term" value="F:damaged DNA binding"/>
    <property type="evidence" value="ECO:0007669"/>
    <property type="project" value="InterPro"/>
</dbReference>
<dbReference type="InterPro" id="IPR001650">
    <property type="entry name" value="Helicase_C-like"/>
</dbReference>
<organism evidence="12 13">
    <name type="scientific">Maricaulis virginensis</name>
    <dbReference type="NCBI Taxonomy" id="144022"/>
    <lineage>
        <taxon>Bacteria</taxon>
        <taxon>Pseudomonadati</taxon>
        <taxon>Pseudomonadota</taxon>
        <taxon>Alphaproteobacteria</taxon>
        <taxon>Maricaulales</taxon>
        <taxon>Maricaulaceae</taxon>
        <taxon>Maricaulis</taxon>
    </lineage>
</organism>
<reference evidence="12" key="1">
    <citation type="journal article" date="2014" name="Int. J. Syst. Evol. Microbiol.">
        <title>Complete genome sequence of Corynebacterium casei LMG S-19264T (=DSM 44701T), isolated from a smear-ripened cheese.</title>
        <authorList>
            <consortium name="US DOE Joint Genome Institute (JGI-PGF)"/>
            <person name="Walter F."/>
            <person name="Albersmeier A."/>
            <person name="Kalinowski J."/>
            <person name="Ruckert C."/>
        </authorList>
    </citation>
    <scope>NUCLEOTIDE SEQUENCE</scope>
    <source>
        <strain evidence="12">VKM B-1513</strain>
    </source>
</reference>
<sequence length="1166" mass="127068">MSDIEMIARARGPATVCGAPEGLDALMLADAGRLHGGLSVFVARDDSRAAAFASALDFFAPDAEILRLPAWDCQPYDRISPSPRVAARRAATLARLAGGLGSKPVFLVTTINAMTQRCAPVEVLTGAGIAIRPGASVDVEKLKHHFAVNGYARTATVMEPGDYAVRGGVIDVYPPGAPEPVRLDFFGDTLESIRGFDPETQRSTRQMDSIAFTPVSEVLLDEETVSRFRSGFIKTFGAIKDDPVYEQVSAGARPAGVEHWLPLFYEHLATPFDYLPDNALIGIDHLAQDALDERLKQVADYYEARTTVDESRHESSLSAPTYRALKPEALYFAEGDWTKALQGRAVRRFTAFREPGPQTIDAGGKQGRAFTAERTAQNVNVFDAAAGHVRDLTKAGKRVVLASWSGGASERLASVLGDHGISGIRACESWADVTGLPAAAVARVVLPLERGFETDELAVISEQDILGDRLARPRRRRKSADIIVEAGSLSPGDLVIHADHGLGRFIGLKTLPVQDAPHDCIELEYAGAAKLYLPVENIELLSRYGAESETAQLDKLGGVAWQARKAKAKKRLRDMADQLIKIAAERMARKADPIEPASGIFDEFCAAFPYAETDDQLNAVEDVFGDLARGRPMDRLICGDVGFGKTEVALRAAFVVAMSGRQVAVVAPTTLLARQHYKTFSERFRNWPVKVRQLSRLVGAKEAKATRDELADGKVEIIVGTHALLARTVKFSDLGLLIVDEEQHFGVKHKERLKELRTDVHVLTLTATPIPRTLQLALTGIRDLSIIATPPVDRLAVRTYVAPFDPVSVREALLREKYRGGQAFFVVPRITDLDETATFLRESVPEVSFVAAHGQMAASQLEDIMTAFYEGRYDVLLSTTIVESGIDIPTANTLIVHRADRFGLSQLYQLRGRVGRSKTRAYAYLTTPMRQKITDGADKRLKVMQSLDSLGAGFTLASHDLDLRGGGNLLGEEQSGHIKDVGVELYQSMLEEAVASLRGGGDAEDEGEWSPQINAGAAVLIPDHYVPDLDVRLQLYRRLSSLDTKTEREAFAAELIDRFGPLPGEVETLMRVVAVKSLCKHAGVEKVDAGPKGAVIHFRGDKFVDPPALIGHISKNPALFKVRPDHKLVLRAEWDAPEDRLRAIERAMAPLADIAARAKQAQAGTA</sequence>
<dbReference type="InterPro" id="IPR041471">
    <property type="entry name" value="UvrB_inter"/>
</dbReference>
<dbReference type="InterPro" id="IPR037235">
    <property type="entry name" value="TRCF-like_C_D7"/>
</dbReference>
<protein>
    <recommendedName>
        <fullName evidence="9">Transcription-repair-coupling factor</fullName>
        <shortName evidence="9">TRCF</shortName>
        <ecNumber evidence="9">3.6.4.-</ecNumber>
    </recommendedName>
</protein>
<comment type="subcellular location">
    <subcellularLocation>
        <location evidence="9">Cytoplasm</location>
    </subcellularLocation>
</comment>
<keyword evidence="13" id="KW-1185">Reference proteome</keyword>
<evidence type="ECO:0000259" key="11">
    <source>
        <dbReference type="PROSITE" id="PS51194"/>
    </source>
</evidence>
<dbReference type="Gene3D" id="2.40.10.170">
    <property type="match status" value="1"/>
</dbReference>
<dbReference type="PROSITE" id="PS51192">
    <property type="entry name" value="HELICASE_ATP_BIND_1"/>
    <property type="match status" value="1"/>
</dbReference>
<comment type="similarity">
    <text evidence="9">In the C-terminal section; belongs to the helicase family. RecG subfamily.</text>
</comment>
<dbReference type="NCBIfam" id="TIGR00580">
    <property type="entry name" value="mfd"/>
    <property type="match status" value="1"/>
</dbReference>
<dbReference type="InterPro" id="IPR027417">
    <property type="entry name" value="P-loop_NTPase"/>
</dbReference>
<dbReference type="SMART" id="SM00487">
    <property type="entry name" value="DEXDc"/>
    <property type="match status" value="1"/>
</dbReference>
<dbReference type="Pfam" id="PF02559">
    <property type="entry name" value="CarD_TRCF_RID"/>
    <property type="match status" value="1"/>
</dbReference>
<dbReference type="CDD" id="cd17991">
    <property type="entry name" value="DEXHc_TRCF"/>
    <property type="match status" value="1"/>
</dbReference>
<dbReference type="Gene3D" id="3.90.1150.50">
    <property type="entry name" value="Transcription-repair-coupling factor, D7 domain"/>
    <property type="match status" value="1"/>
</dbReference>
<dbReference type="GO" id="GO:0003678">
    <property type="term" value="F:DNA helicase activity"/>
    <property type="evidence" value="ECO:0007669"/>
    <property type="project" value="TreeGrafter"/>
</dbReference>
<dbReference type="Gene3D" id="3.40.50.11180">
    <property type="match status" value="1"/>
</dbReference>
<dbReference type="SMART" id="SM01058">
    <property type="entry name" value="CarD_TRCF"/>
    <property type="match status" value="1"/>
</dbReference>
<evidence type="ECO:0000256" key="2">
    <source>
        <dbReference type="ARBA" id="ARBA00022741"/>
    </source>
</evidence>
<dbReference type="EMBL" id="BSFE01000004">
    <property type="protein sequence ID" value="GLK52214.1"/>
    <property type="molecule type" value="Genomic_DNA"/>
</dbReference>
<keyword evidence="8 9" id="KW-0234">DNA repair</keyword>
<dbReference type="InterPro" id="IPR011545">
    <property type="entry name" value="DEAD/DEAH_box_helicase_dom"/>
</dbReference>
<dbReference type="Pfam" id="PF03461">
    <property type="entry name" value="TRCF"/>
    <property type="match status" value="1"/>
</dbReference>
<dbReference type="RefSeq" id="WP_271186583.1">
    <property type="nucleotide sequence ID" value="NZ_BSFE01000004.1"/>
</dbReference>
<evidence type="ECO:0000256" key="8">
    <source>
        <dbReference type="ARBA" id="ARBA00023204"/>
    </source>
</evidence>
<dbReference type="PANTHER" id="PTHR47964:SF1">
    <property type="entry name" value="ATP-DEPENDENT DNA HELICASE HOMOLOG RECG, CHLOROPLASTIC"/>
    <property type="match status" value="1"/>
</dbReference>
<dbReference type="GO" id="GO:0005737">
    <property type="term" value="C:cytoplasm"/>
    <property type="evidence" value="ECO:0007669"/>
    <property type="project" value="UniProtKB-SubCell"/>
</dbReference>
<keyword evidence="3 9" id="KW-0227">DNA damage</keyword>
<dbReference type="SUPFAM" id="SSF52540">
    <property type="entry name" value="P-loop containing nucleoside triphosphate hydrolases"/>
    <property type="match status" value="4"/>
</dbReference>
<keyword evidence="2 9" id="KW-0547">Nucleotide-binding</keyword>
<comment type="caution">
    <text evidence="12">The sequence shown here is derived from an EMBL/GenBank/DDBJ whole genome shotgun (WGS) entry which is preliminary data.</text>
</comment>
<keyword evidence="4 9" id="KW-0378">Hydrolase</keyword>
<keyword evidence="1 9" id="KW-0963">Cytoplasm</keyword>
<dbReference type="AlphaFoldDB" id="A0A9W6MNS7"/>
<evidence type="ECO:0000313" key="12">
    <source>
        <dbReference type="EMBL" id="GLK52214.1"/>
    </source>
</evidence>
<name>A0A9W6MNS7_9PROT</name>
<accession>A0A9W6MNS7</accession>